<dbReference type="Proteomes" id="UP001316803">
    <property type="component" value="Unassembled WGS sequence"/>
</dbReference>
<dbReference type="PANTHER" id="PTHR16631:SF17">
    <property type="entry name" value="GLUCAN ENDO-1,3-BETA-GLUCOSIDASE BTGC"/>
    <property type="match status" value="1"/>
</dbReference>
<keyword evidence="7" id="KW-0735">Signal-anchor</keyword>
<keyword evidence="10" id="KW-0119">Carbohydrate metabolism</keyword>
<dbReference type="GO" id="GO:0071555">
    <property type="term" value="P:cell wall organization"/>
    <property type="evidence" value="ECO:0007669"/>
    <property type="project" value="UniProtKB-KW"/>
</dbReference>
<dbReference type="GO" id="GO:0000272">
    <property type="term" value="P:polysaccharide catabolic process"/>
    <property type="evidence" value="ECO:0007669"/>
    <property type="project" value="UniProtKB-KW"/>
</dbReference>
<keyword evidence="6" id="KW-0378">Hydrolase</keyword>
<evidence type="ECO:0000256" key="6">
    <source>
        <dbReference type="ARBA" id="ARBA00022801"/>
    </source>
</evidence>
<evidence type="ECO:0000256" key="11">
    <source>
        <dbReference type="ARBA" id="ARBA00023316"/>
    </source>
</evidence>
<feature type="region of interest" description="Disordered" evidence="16">
    <location>
        <begin position="113"/>
        <end position="148"/>
    </location>
</feature>
<comment type="similarity">
    <text evidence="3">Belongs to the glycosyl hydrolase 17 family.</text>
</comment>
<dbReference type="GO" id="GO:0009986">
    <property type="term" value="C:cell surface"/>
    <property type="evidence" value="ECO:0007669"/>
    <property type="project" value="TreeGrafter"/>
</dbReference>
<evidence type="ECO:0000256" key="15">
    <source>
        <dbReference type="ARBA" id="ARBA00043078"/>
    </source>
</evidence>
<feature type="chain" id="PRO_5043034062" description="glucan endo-1,3-beta-D-glucosidase" evidence="17">
    <location>
        <begin position="20"/>
        <end position="516"/>
    </location>
</feature>
<keyword evidence="19" id="KW-1185">Reference proteome</keyword>
<feature type="compositionally biased region" description="Low complexity" evidence="16">
    <location>
        <begin position="122"/>
        <end position="148"/>
    </location>
</feature>
<evidence type="ECO:0000256" key="13">
    <source>
        <dbReference type="ARBA" id="ARBA00037649"/>
    </source>
</evidence>
<evidence type="ECO:0000256" key="12">
    <source>
        <dbReference type="ARBA" id="ARBA00023326"/>
    </source>
</evidence>
<gene>
    <name evidence="18" type="ORF">OHC33_006878</name>
</gene>
<evidence type="ECO:0000256" key="1">
    <source>
        <dbReference type="ARBA" id="ARBA00000382"/>
    </source>
</evidence>
<comment type="catalytic activity">
    <reaction evidence="1">
        <text>Hydrolysis of (1-&gt;3)-beta-D-glucosidic linkages in (1-&gt;3)-beta-D-glucans.</text>
        <dbReference type="EC" id="3.2.1.39"/>
    </reaction>
</comment>
<dbReference type="SUPFAM" id="SSF51445">
    <property type="entry name" value="(Trans)glycosidases"/>
    <property type="match status" value="1"/>
</dbReference>
<evidence type="ECO:0000256" key="3">
    <source>
        <dbReference type="ARBA" id="ARBA00008773"/>
    </source>
</evidence>
<keyword evidence="17" id="KW-0732">Signal</keyword>
<accession>A0AAN8I2V3</accession>
<dbReference type="GO" id="GO:0042973">
    <property type="term" value="F:glucan endo-1,3-beta-D-glucosidase activity"/>
    <property type="evidence" value="ECO:0007669"/>
    <property type="project" value="UniProtKB-EC"/>
</dbReference>
<sequence>MQIVNTFLLAGLAAQLGHAAPPAHRHERPRHHRKAVPGALNDHDIPVPAGPWGNGTFAPTGSRPCGGPTSVVTVMVTETGPGSTPTVAAATTQQPVTSVSSMVLSSSDLWTPTAPTVSAQDPTSLLPGSSPSPSSPSSPSIPSQSQTCSGDSYLPVNYTFMKPYFGLNVVNTKPYDVAIGAKPTFKTPGDWQSALKLLRDTFPNINAVRMYSTSEDGPPRDETAHLMNIMLAAQNNDFSILAGVWSGGPGKVQRFEQELQALGDVIHKHGCGNLAAVSVGNEDLNYLNQDGITDETVLNTKKQETAELLVKQMDRVRQLLRHNGCCNTPVTHTETWNELTNADNPTVNKVIAACDQAVITNIFPYWGNVTVAKGPEVLAINAKQTMTLARQYGKDLWLGETSWARQQIVCSLQSPKMSVLTSRQGTFQNMYGATGDDAQQYFNIVGCQVLSGNGTAFYYVDWDQDKPLQNLPIFGLFDFNNQPLLNLDCSHYKNEMYMPDDAPSFLGGKGFSAGKA</sequence>
<evidence type="ECO:0000256" key="16">
    <source>
        <dbReference type="SAM" id="MobiDB-lite"/>
    </source>
</evidence>
<keyword evidence="8" id="KW-0472">Membrane</keyword>
<organism evidence="18 19">
    <name type="scientific">Knufia fluminis</name>
    <dbReference type="NCBI Taxonomy" id="191047"/>
    <lineage>
        <taxon>Eukaryota</taxon>
        <taxon>Fungi</taxon>
        <taxon>Dikarya</taxon>
        <taxon>Ascomycota</taxon>
        <taxon>Pezizomycotina</taxon>
        <taxon>Eurotiomycetes</taxon>
        <taxon>Chaetothyriomycetidae</taxon>
        <taxon>Chaetothyriales</taxon>
        <taxon>Trichomeriaceae</taxon>
        <taxon>Knufia</taxon>
    </lineage>
</organism>
<evidence type="ECO:0000256" key="17">
    <source>
        <dbReference type="SAM" id="SignalP"/>
    </source>
</evidence>
<keyword evidence="11" id="KW-0961">Cell wall biogenesis/degradation</keyword>
<proteinExistence type="inferred from homology"/>
<keyword evidence="7" id="KW-0812">Transmembrane</keyword>
<dbReference type="GO" id="GO:0005886">
    <property type="term" value="C:plasma membrane"/>
    <property type="evidence" value="ECO:0007669"/>
    <property type="project" value="UniProtKB-SubCell"/>
</dbReference>
<evidence type="ECO:0000256" key="14">
    <source>
        <dbReference type="ARBA" id="ARBA00042373"/>
    </source>
</evidence>
<dbReference type="GO" id="GO:0005576">
    <property type="term" value="C:extracellular region"/>
    <property type="evidence" value="ECO:0007669"/>
    <property type="project" value="TreeGrafter"/>
</dbReference>
<evidence type="ECO:0000256" key="10">
    <source>
        <dbReference type="ARBA" id="ARBA00023277"/>
    </source>
</evidence>
<keyword evidence="5" id="KW-1003">Cell membrane</keyword>
<dbReference type="AlphaFoldDB" id="A0AAN8I2V3"/>
<dbReference type="PANTHER" id="PTHR16631">
    <property type="entry name" value="GLUCAN 1,3-BETA-GLUCOSIDASE"/>
    <property type="match status" value="1"/>
</dbReference>
<comment type="caution">
    <text evidence="18">The sequence shown here is derived from an EMBL/GenBank/DDBJ whole genome shotgun (WGS) entry which is preliminary data.</text>
</comment>
<evidence type="ECO:0000256" key="8">
    <source>
        <dbReference type="ARBA" id="ARBA00023136"/>
    </source>
</evidence>
<keyword evidence="9" id="KW-0325">Glycoprotein</keyword>
<evidence type="ECO:0000313" key="18">
    <source>
        <dbReference type="EMBL" id="KAK5951992.1"/>
    </source>
</evidence>
<dbReference type="GO" id="GO:0009277">
    <property type="term" value="C:fungal-type cell wall"/>
    <property type="evidence" value="ECO:0007669"/>
    <property type="project" value="TreeGrafter"/>
</dbReference>
<evidence type="ECO:0000256" key="4">
    <source>
        <dbReference type="ARBA" id="ARBA00012780"/>
    </source>
</evidence>
<comment type="function">
    <text evidence="13">Glucanases play a role in cell expansion during growth, in cell-cell fusion during mating, and in spore release during sporulation. This enzyme may be involved in beta-glucan degradation. Active on laminarin and lichenan.</text>
</comment>
<dbReference type="InterPro" id="IPR050732">
    <property type="entry name" value="Beta-glucan_modifiers"/>
</dbReference>
<evidence type="ECO:0000313" key="19">
    <source>
        <dbReference type="Proteomes" id="UP001316803"/>
    </source>
</evidence>
<evidence type="ECO:0000256" key="7">
    <source>
        <dbReference type="ARBA" id="ARBA00022968"/>
    </source>
</evidence>
<dbReference type="InterPro" id="IPR017853">
    <property type="entry name" value="GH"/>
</dbReference>
<name>A0AAN8I2V3_9EURO</name>
<protein>
    <recommendedName>
        <fullName evidence="4">glucan endo-1,3-beta-D-glucosidase</fullName>
        <ecNumber evidence="4">3.2.1.39</ecNumber>
    </recommendedName>
    <alternativeName>
        <fullName evidence="15">Endo-1,3-beta-glucanase btgC</fullName>
    </alternativeName>
    <alternativeName>
        <fullName evidence="14">Laminarinase btgC</fullName>
    </alternativeName>
</protein>
<dbReference type="EMBL" id="JAKLMC020000017">
    <property type="protein sequence ID" value="KAK5951992.1"/>
    <property type="molecule type" value="Genomic_DNA"/>
</dbReference>
<feature type="signal peptide" evidence="17">
    <location>
        <begin position="1"/>
        <end position="19"/>
    </location>
</feature>
<evidence type="ECO:0000256" key="9">
    <source>
        <dbReference type="ARBA" id="ARBA00023180"/>
    </source>
</evidence>
<evidence type="ECO:0000256" key="5">
    <source>
        <dbReference type="ARBA" id="ARBA00022475"/>
    </source>
</evidence>
<reference evidence="18 19" key="1">
    <citation type="submission" date="2022-12" db="EMBL/GenBank/DDBJ databases">
        <title>Genomic features and morphological characterization of a novel Knufia sp. strain isolated from spacecraft assembly facility.</title>
        <authorList>
            <person name="Teixeira M."/>
            <person name="Chander A.M."/>
            <person name="Stajich J.E."/>
            <person name="Venkateswaran K."/>
        </authorList>
    </citation>
    <scope>NUCLEOTIDE SEQUENCE [LARGE SCALE GENOMIC DNA]</scope>
    <source>
        <strain evidence="18 19">FJI-L2-BK-P2</strain>
    </source>
</reference>
<comment type="subcellular location">
    <subcellularLocation>
        <location evidence="2">Cell membrane</location>
        <topology evidence="2">Single-pass type II membrane protein</topology>
    </subcellularLocation>
</comment>
<dbReference type="EC" id="3.2.1.39" evidence="4"/>
<keyword evidence="12" id="KW-0624">Polysaccharide degradation</keyword>
<evidence type="ECO:0000256" key="2">
    <source>
        <dbReference type="ARBA" id="ARBA00004401"/>
    </source>
</evidence>